<dbReference type="Pfam" id="PF04998">
    <property type="entry name" value="RNA_pol_Rpb1_5"/>
    <property type="match status" value="1"/>
</dbReference>
<dbReference type="Pfam" id="PF04983">
    <property type="entry name" value="RNA_pol_Rpb1_3"/>
    <property type="match status" value="1"/>
</dbReference>
<evidence type="ECO:0000256" key="17">
    <source>
        <dbReference type="ARBA" id="ARBA00083116"/>
    </source>
</evidence>
<dbReference type="InterPro" id="IPR038120">
    <property type="entry name" value="Rpb1_funnel_sf"/>
</dbReference>
<dbReference type="Gene3D" id="3.30.70.2850">
    <property type="match status" value="2"/>
</dbReference>
<dbReference type="InterPro" id="IPR045867">
    <property type="entry name" value="DNA-dir_RpoC_beta_prime"/>
</dbReference>
<evidence type="ECO:0000259" key="20">
    <source>
        <dbReference type="SMART" id="SM00663"/>
    </source>
</evidence>
<dbReference type="InterPro" id="IPR000722">
    <property type="entry name" value="RNA_pol_asu"/>
</dbReference>
<keyword evidence="8" id="KW-0479">Metal-binding</keyword>
<dbReference type="PANTHER" id="PTHR19376">
    <property type="entry name" value="DNA-DIRECTED RNA POLYMERASE"/>
    <property type="match status" value="1"/>
</dbReference>
<dbReference type="Bgee" id="ENSMGAG00000013111">
    <property type="expression patterns" value="Expressed in bursa of Fabricius and 17 other cell types or tissues"/>
</dbReference>
<dbReference type="CDD" id="cd00084">
    <property type="entry name" value="HMG-box_SF"/>
    <property type="match status" value="1"/>
</dbReference>
<keyword evidence="5" id="KW-0240">DNA-directed RNA polymerase</keyword>
<keyword evidence="7" id="KW-0548">Nucleotidyltransferase</keyword>
<evidence type="ECO:0000256" key="10">
    <source>
        <dbReference type="ARBA" id="ARBA00022842"/>
    </source>
</evidence>
<comment type="similarity">
    <text evidence="3">Belongs to the RNA polymerase beta' chain family.</text>
</comment>
<evidence type="ECO:0000256" key="11">
    <source>
        <dbReference type="ARBA" id="ARBA00023163"/>
    </source>
</evidence>
<reference evidence="21 22" key="1">
    <citation type="journal article" date="2010" name="PLoS Biol.">
        <title>Multi-platform next-generation sequencing of the domestic turkey (Meleagris gallopavo): genome assembly and analysis.</title>
        <authorList>
            <person name="Dalloul R.A."/>
            <person name="Long J.A."/>
            <person name="Zimin A.V."/>
            <person name="Aslam L."/>
            <person name="Beal K."/>
            <person name="Blomberg L.A."/>
            <person name="Bouffard P."/>
            <person name="Burt D.W."/>
            <person name="Crasta O."/>
            <person name="Crooijmans R.P."/>
            <person name="Cooper K."/>
            <person name="Coulombe R.A."/>
            <person name="De S."/>
            <person name="Delany M.E."/>
            <person name="Dodgson J.B."/>
            <person name="Dong J.J."/>
            <person name="Evans C."/>
            <person name="Frederickson K.M."/>
            <person name="Flicek P."/>
            <person name="Florea L."/>
            <person name="Folkerts O."/>
            <person name="Groenen M.A."/>
            <person name="Harkins T.T."/>
            <person name="Herrero J."/>
            <person name="Hoffmann S."/>
            <person name="Megens H.J."/>
            <person name="Jiang A."/>
            <person name="de Jong P."/>
            <person name="Kaiser P."/>
            <person name="Kim H."/>
            <person name="Kim K.W."/>
            <person name="Kim S."/>
            <person name="Langenberger D."/>
            <person name="Lee M.K."/>
            <person name="Lee T."/>
            <person name="Mane S."/>
            <person name="Marcais G."/>
            <person name="Marz M."/>
            <person name="McElroy A.P."/>
            <person name="Modise T."/>
            <person name="Nefedov M."/>
            <person name="Notredame C."/>
            <person name="Paton I.R."/>
            <person name="Payne W.S."/>
            <person name="Pertea G."/>
            <person name="Prickett D."/>
            <person name="Puiu D."/>
            <person name="Qioa D."/>
            <person name="Raineri E."/>
            <person name="Ruffier M."/>
            <person name="Salzberg S.L."/>
            <person name="Schatz M.C."/>
            <person name="Scheuring C."/>
            <person name="Schmidt C.J."/>
            <person name="Schroeder S."/>
            <person name="Searle S.M."/>
            <person name="Smith E.J."/>
            <person name="Smith J."/>
            <person name="Sonstegard T.S."/>
            <person name="Stadler P.F."/>
            <person name="Tafer H."/>
            <person name="Tu Z.J."/>
            <person name="Van Tassell C.P."/>
            <person name="Vilella A.J."/>
            <person name="Williams K.P."/>
            <person name="Yorke J.A."/>
            <person name="Zhang L."/>
            <person name="Zhang H.B."/>
            <person name="Zhang X."/>
            <person name="Zhang Y."/>
            <person name="Reed K.M."/>
        </authorList>
    </citation>
    <scope>NUCLEOTIDE SEQUENCE [LARGE SCALE GENOMIC DNA]</scope>
</reference>
<dbReference type="Pfam" id="PF05000">
    <property type="entry name" value="RNA_pol_Rpb1_4"/>
    <property type="match status" value="1"/>
</dbReference>
<sequence length="1198" mass="135714">VHVQLLICLDSHILLHRAALKETFSQFTVTKILLQVCRHIKSGDVLLLNRQPTLHRPSIQAHRARILPGEKVLRLHYANCKAYNADFDGDEMNAHFPQNELGRAEAYTLAFTDEQYLVPKDGKPLPGLIQDHMISGVSMTTRGCFFTREQYMELVYRGLTDKKGRIKTFPPAIMKPQRLWTGKQVVSTLLINIIPEKYVPLNLTGKAKIGGKAWMKGPANRCLNLDSMCESQVIIRGGELLCGVLDKAHFGSSAYGLVHCCYEIYGGETSGKVLTCLGRLFTAYLQLYRGFTMGIEDILVKPEADRKRHKIIKKSNQCGIEVVRAALNLPETASCEDVQGKWQDAHLCKDQRDFNVVDLKFKEEVNNYNNEVNKVCMPFGLHRSFPENNLQLMVQSGAKGSTVNTVQISCLLGQIELEGRRPPLMASGKSLPCFQPYDFSPSSGGFVTGRFLTGIKPSEFFFHCMAGREGLVDTAVKTSRSGYLQRCIIKHLEGLVVQYDLTVRDSDGSVVQFLYGEDGLDIPKTQFLQPEQFPFIADNYEVIQKTNHLNEALARMESHQAKQQFKAIRKWWARHQNSVQREGGFLLFSQKKMASVKTQISGGESKNGRDPATLQLLKMWYELDEKKRRKYLKKAHKCPDPSLAVWRPDSYFASVSETFENGVEDYINKRECKKGGGCVQSALSSDRLKDLLYLKWQRSLCDPGEAVGLLAAQSIGEPSTQMTLNTFHFAGRGEMNVTLGIPRLREILMVASANIKTPMMSVPVLNTKKAHKKVKQLKKQLTRVCLAEVLQKVELEESLHLKNKENSHRLYKIKFCFLPHEYYGEEKCVKPRDILHFMETRLVCFHVLSCFSSLDLLWALRITACFLLPLLWFSVQQEGEEEEKIVDAEPDEGDGDATEAKMRRNQEEEVDYESEEENGEENTAENPEDEEGESEKEERTQDADEEEQNGADGDNSQHLSFMAQTKKERAQLLKSAEVRVNAVLNSHPSIQDYTFDTENELWCEVSLTLPLMKVYFDISSLLLSLTRNTVLHEVKGITRCLLNESTNEKGEKELILHTEGINLAELFRYADILDLNRLYSNDIHAMARNYGIESALRVLIKEIKDVFAVYGIVVDPRHLSLVADYMCFEGVYKPMNRFGIQSSSSPLQQMTFETSYKFLKEATMMGAYDELRSPSACLVLGKVVKGGTGLFDLKQPLT</sequence>
<dbReference type="GO" id="GO:0003677">
    <property type="term" value="F:DNA binding"/>
    <property type="evidence" value="ECO:0007669"/>
    <property type="project" value="InterPro"/>
</dbReference>
<proteinExistence type="inferred from homology"/>
<protein>
    <recommendedName>
        <fullName evidence="15">DNA-directed RNA polymerase I subunit RPA1</fullName>
        <ecNumber evidence="4">2.7.7.6</ecNumber>
    </recommendedName>
    <alternativeName>
        <fullName evidence="17">DNA-directed RNA polymerase I subunit A</fullName>
    </alternativeName>
    <alternativeName>
        <fullName evidence="16">DNA-directed RNA polymerase I subunit rpa1</fullName>
    </alternativeName>
    <alternativeName>
        <fullName evidence="18">RNA polymerase I 194 kDa subunit</fullName>
    </alternativeName>
</protein>
<dbReference type="Gene3D" id="6.10.250.2940">
    <property type="match status" value="1"/>
</dbReference>
<keyword evidence="9" id="KW-0862">Zinc</keyword>
<evidence type="ECO:0000256" key="9">
    <source>
        <dbReference type="ARBA" id="ARBA00022833"/>
    </source>
</evidence>
<dbReference type="Gene3D" id="1.10.357.120">
    <property type="match status" value="1"/>
</dbReference>
<dbReference type="GO" id="GO:0003899">
    <property type="term" value="F:DNA-directed RNA polymerase activity"/>
    <property type="evidence" value="ECO:0007669"/>
    <property type="project" value="UniProtKB-EC"/>
</dbReference>
<dbReference type="InterPro" id="IPR007066">
    <property type="entry name" value="RNA_pol_Rpb1_3"/>
</dbReference>
<comment type="cofactor">
    <cofactor evidence="1">
        <name>Mg(2+)</name>
        <dbReference type="ChEBI" id="CHEBI:18420"/>
    </cofactor>
</comment>
<evidence type="ECO:0000256" key="6">
    <source>
        <dbReference type="ARBA" id="ARBA00022679"/>
    </source>
</evidence>
<evidence type="ECO:0000256" key="13">
    <source>
        <dbReference type="ARBA" id="ARBA00047768"/>
    </source>
</evidence>
<dbReference type="GO" id="GO:0005736">
    <property type="term" value="C:RNA polymerase I complex"/>
    <property type="evidence" value="ECO:0007669"/>
    <property type="project" value="TreeGrafter"/>
</dbReference>
<evidence type="ECO:0000256" key="8">
    <source>
        <dbReference type="ARBA" id="ARBA00022723"/>
    </source>
</evidence>
<reference evidence="21" key="3">
    <citation type="submission" date="2025-09" db="UniProtKB">
        <authorList>
            <consortium name="Ensembl"/>
        </authorList>
    </citation>
    <scope>IDENTIFICATION</scope>
</reference>
<feature type="compositionally biased region" description="Acidic residues" evidence="19">
    <location>
        <begin position="882"/>
        <end position="897"/>
    </location>
</feature>
<dbReference type="GeneTree" id="ENSGT00920000149138"/>
<dbReference type="AlphaFoldDB" id="A0A803Y418"/>
<dbReference type="InterPro" id="IPR015699">
    <property type="entry name" value="DNA-dir_RNA_pol1_lsu_N"/>
</dbReference>
<keyword evidence="10" id="KW-0460">Magnesium</keyword>
<dbReference type="Proteomes" id="UP000001645">
    <property type="component" value="Chromosome 4"/>
</dbReference>
<dbReference type="InterPro" id="IPR006592">
    <property type="entry name" value="RNA_pol_N"/>
</dbReference>
<dbReference type="FunFam" id="2.40.40.20:FF:000019">
    <property type="entry name" value="DNA-directed RNA polymerase II subunit RPB1"/>
    <property type="match status" value="1"/>
</dbReference>
<evidence type="ECO:0000256" key="1">
    <source>
        <dbReference type="ARBA" id="ARBA00001946"/>
    </source>
</evidence>
<comment type="subunit">
    <text evidence="14">Component of the RNA polymerase I (Pol I) complex consisting of 13 subunits: a ten-subunit catalytic core composed of POLR1A/RPA1, POLR1B/RPA2, POLR1C/RPAC1, POLR1D/RPAC2, POLR1H/RPA12, POLR2E/RPABC1, POLR2F/RPABC2, POLR2H/RPABC3, POLR2K/RPABC4 and POLR2L/RPABC5; a mobile stalk subunit POLR1F/RPA43 protruding from the core and additional subunits homologous to general transcription factors POLR1E/RPA49 and POLR1G/RPA34. Part of Pol I pre-initiation complex (PIC), in which Pol I core assembles with RRN3 and promoter-bound UTBF and SL1/TIF-IB complex. Interacts (via dock II domain) with TOP2A; this interaction may assist Pol I transcription initiation by releasing supercoils occurring during DNA unwinding. Interacts with CAVIN1; this interaction induces the dissociation of Pol I complex paused at rDNA terminator sequences. Interacts with MYO1C. Interacts with ERBB2. Interacts with DDX11. Interacts with RECQL5.</text>
</comment>
<dbReference type="GO" id="GO:0006351">
    <property type="term" value="P:DNA-templated transcription"/>
    <property type="evidence" value="ECO:0007669"/>
    <property type="project" value="InterPro"/>
</dbReference>
<feature type="compositionally biased region" description="Basic and acidic residues" evidence="19">
    <location>
        <begin position="898"/>
        <end position="907"/>
    </location>
</feature>
<name>A0A803Y418_MELGA</name>
<feature type="domain" description="RNA polymerase N-terminal" evidence="20">
    <location>
        <begin position="1"/>
        <end position="140"/>
    </location>
</feature>
<evidence type="ECO:0000256" key="15">
    <source>
        <dbReference type="ARBA" id="ARBA00074245"/>
    </source>
</evidence>
<evidence type="ECO:0000256" key="5">
    <source>
        <dbReference type="ARBA" id="ARBA00022478"/>
    </source>
</evidence>
<dbReference type="Gene3D" id="1.10.274.100">
    <property type="entry name" value="RNA polymerase Rpb1, domain 3"/>
    <property type="match status" value="1"/>
</dbReference>
<accession>A0A803Y418</accession>
<dbReference type="CDD" id="cd01435">
    <property type="entry name" value="RNAP_I_RPA1_N"/>
    <property type="match status" value="1"/>
</dbReference>
<evidence type="ECO:0000256" key="14">
    <source>
        <dbReference type="ARBA" id="ARBA00065144"/>
    </source>
</evidence>
<dbReference type="InterPro" id="IPR007081">
    <property type="entry name" value="RNA_pol_Rpb1_5"/>
</dbReference>
<dbReference type="InterPro" id="IPR047107">
    <property type="entry name" value="DNA-dir_RNA_pol1_lsu_C"/>
</dbReference>
<keyword evidence="6" id="KW-0808">Transferase</keyword>
<dbReference type="EC" id="2.7.7.6" evidence="4"/>
<dbReference type="Ensembl" id="ENSMGAT00000035934.1">
    <property type="protein sequence ID" value="ENSMGAP00000026515.1"/>
    <property type="gene ID" value="ENSMGAG00000013111.3"/>
</dbReference>
<comment type="catalytic activity">
    <reaction evidence="13">
        <text>RNA(n) + a ribonucleoside 5'-triphosphate = RNA(n+1) + diphosphate</text>
        <dbReference type="Rhea" id="RHEA:21248"/>
        <dbReference type="Rhea" id="RHEA-COMP:14527"/>
        <dbReference type="Rhea" id="RHEA-COMP:17342"/>
        <dbReference type="ChEBI" id="CHEBI:33019"/>
        <dbReference type="ChEBI" id="CHEBI:61557"/>
        <dbReference type="ChEBI" id="CHEBI:140395"/>
        <dbReference type="EC" id="2.7.7.6"/>
    </reaction>
    <physiologicalReaction direction="left-to-right" evidence="13">
        <dbReference type="Rhea" id="RHEA:21249"/>
    </physiologicalReaction>
</comment>
<feature type="compositionally biased region" description="Acidic residues" evidence="19">
    <location>
        <begin position="908"/>
        <end position="935"/>
    </location>
</feature>
<dbReference type="PANTHER" id="PTHR19376:SF11">
    <property type="entry name" value="DNA-DIRECTED RNA POLYMERASE I SUBUNIT RPA1"/>
    <property type="match status" value="1"/>
</dbReference>
<keyword evidence="12" id="KW-0539">Nucleus</keyword>
<evidence type="ECO:0000256" key="16">
    <source>
        <dbReference type="ARBA" id="ARBA00074527"/>
    </source>
</evidence>
<evidence type="ECO:0000256" key="18">
    <source>
        <dbReference type="ARBA" id="ARBA00083248"/>
    </source>
</evidence>
<gene>
    <name evidence="21" type="primary">POLR1A</name>
</gene>
<keyword evidence="22" id="KW-1185">Reference proteome</keyword>
<dbReference type="CDD" id="cd02735">
    <property type="entry name" value="RNAP_I_Rpa1_C"/>
    <property type="match status" value="1"/>
</dbReference>
<evidence type="ECO:0000256" key="7">
    <source>
        <dbReference type="ARBA" id="ARBA00022695"/>
    </source>
</evidence>
<feature type="region of interest" description="Disordered" evidence="19">
    <location>
        <begin position="882"/>
        <end position="957"/>
    </location>
</feature>
<dbReference type="InterPro" id="IPR007083">
    <property type="entry name" value="RNA_pol_Rpb1_4"/>
</dbReference>
<evidence type="ECO:0000313" key="21">
    <source>
        <dbReference type="Ensembl" id="ENSMGAP00000026515.1"/>
    </source>
</evidence>
<reference evidence="21" key="2">
    <citation type="submission" date="2025-08" db="UniProtKB">
        <authorList>
            <consortium name="Ensembl"/>
        </authorList>
    </citation>
    <scope>IDENTIFICATION</scope>
</reference>
<dbReference type="SMART" id="SM00663">
    <property type="entry name" value="RPOLA_N"/>
    <property type="match status" value="1"/>
</dbReference>
<dbReference type="Gene3D" id="2.40.40.20">
    <property type="match status" value="1"/>
</dbReference>
<evidence type="ECO:0000256" key="19">
    <source>
        <dbReference type="SAM" id="MobiDB-lite"/>
    </source>
</evidence>
<dbReference type="FunFam" id="1.10.132.30:FF:000004">
    <property type="entry name" value="DNA-directed RNA polymerase subunit"/>
    <property type="match status" value="1"/>
</dbReference>
<evidence type="ECO:0000256" key="2">
    <source>
        <dbReference type="ARBA" id="ARBA00004604"/>
    </source>
</evidence>
<dbReference type="GO" id="GO:0046872">
    <property type="term" value="F:metal ion binding"/>
    <property type="evidence" value="ECO:0007669"/>
    <property type="project" value="UniProtKB-KW"/>
</dbReference>
<evidence type="ECO:0000256" key="4">
    <source>
        <dbReference type="ARBA" id="ARBA00012418"/>
    </source>
</evidence>
<dbReference type="Gene3D" id="1.10.132.30">
    <property type="match status" value="1"/>
</dbReference>
<comment type="subcellular location">
    <subcellularLocation>
        <location evidence="2">Nucleus</location>
        <location evidence="2">Nucleolus</location>
    </subcellularLocation>
</comment>
<dbReference type="InterPro" id="IPR042102">
    <property type="entry name" value="RNA_pol_Rpb1_3_sf"/>
</dbReference>
<organism evidence="21 22">
    <name type="scientific">Meleagris gallopavo</name>
    <name type="common">Wild turkey</name>
    <dbReference type="NCBI Taxonomy" id="9103"/>
    <lineage>
        <taxon>Eukaryota</taxon>
        <taxon>Metazoa</taxon>
        <taxon>Chordata</taxon>
        <taxon>Craniata</taxon>
        <taxon>Vertebrata</taxon>
        <taxon>Euteleostomi</taxon>
        <taxon>Archelosauria</taxon>
        <taxon>Archosauria</taxon>
        <taxon>Dinosauria</taxon>
        <taxon>Saurischia</taxon>
        <taxon>Theropoda</taxon>
        <taxon>Coelurosauria</taxon>
        <taxon>Aves</taxon>
        <taxon>Neognathae</taxon>
        <taxon>Galloanserae</taxon>
        <taxon>Galliformes</taxon>
        <taxon>Phasianidae</taxon>
        <taxon>Meleagridinae</taxon>
        <taxon>Meleagris</taxon>
    </lineage>
</organism>
<dbReference type="FunFam" id="1.10.274.100:FF:000004">
    <property type="entry name" value="DNA-directed RNA polymerase subunit"/>
    <property type="match status" value="1"/>
</dbReference>
<keyword evidence="11" id="KW-0804">Transcription</keyword>
<evidence type="ECO:0000256" key="3">
    <source>
        <dbReference type="ARBA" id="ARBA00006460"/>
    </source>
</evidence>
<dbReference type="Pfam" id="PF00623">
    <property type="entry name" value="RNA_pol_Rpb1_2"/>
    <property type="match status" value="1"/>
</dbReference>
<evidence type="ECO:0000313" key="22">
    <source>
        <dbReference type="Proteomes" id="UP000001645"/>
    </source>
</evidence>
<evidence type="ECO:0000256" key="12">
    <source>
        <dbReference type="ARBA" id="ARBA00023242"/>
    </source>
</evidence>
<dbReference type="SUPFAM" id="SSF64484">
    <property type="entry name" value="beta and beta-prime subunits of DNA dependent RNA-polymerase"/>
    <property type="match status" value="1"/>
</dbReference>